<accession>A0A7J6DYK8</accession>
<gene>
    <name evidence="1" type="ORF">F8388_000384</name>
</gene>
<organism evidence="1 2">
    <name type="scientific">Cannabis sativa</name>
    <name type="common">Hemp</name>
    <name type="synonym">Marijuana</name>
    <dbReference type="NCBI Taxonomy" id="3483"/>
    <lineage>
        <taxon>Eukaryota</taxon>
        <taxon>Viridiplantae</taxon>
        <taxon>Streptophyta</taxon>
        <taxon>Embryophyta</taxon>
        <taxon>Tracheophyta</taxon>
        <taxon>Spermatophyta</taxon>
        <taxon>Magnoliopsida</taxon>
        <taxon>eudicotyledons</taxon>
        <taxon>Gunneridae</taxon>
        <taxon>Pentapetalae</taxon>
        <taxon>rosids</taxon>
        <taxon>fabids</taxon>
        <taxon>Rosales</taxon>
        <taxon>Cannabaceae</taxon>
        <taxon>Cannabis</taxon>
    </lineage>
</organism>
<comment type="caution">
    <text evidence="1">The sequence shown here is derived from an EMBL/GenBank/DDBJ whole genome shotgun (WGS) entry which is preliminary data.</text>
</comment>
<proteinExistence type="predicted"/>
<dbReference type="EMBL" id="JAATIP010000343">
    <property type="protein sequence ID" value="KAF4351208.1"/>
    <property type="molecule type" value="Genomic_DNA"/>
</dbReference>
<dbReference type="AlphaFoldDB" id="A0A7J6DYK8"/>
<dbReference type="Proteomes" id="UP000525078">
    <property type="component" value="Unassembled WGS sequence"/>
</dbReference>
<protein>
    <submittedName>
        <fullName evidence="1">Uncharacterized protein</fullName>
    </submittedName>
</protein>
<evidence type="ECO:0000313" key="1">
    <source>
        <dbReference type="EMBL" id="KAF4351208.1"/>
    </source>
</evidence>
<reference evidence="1 2" key="1">
    <citation type="journal article" date="2020" name="bioRxiv">
        <title>Sequence and annotation of 42 cannabis genomes reveals extensive copy number variation in cannabinoid synthesis and pathogen resistance genes.</title>
        <authorList>
            <person name="Mckernan K.J."/>
            <person name="Helbert Y."/>
            <person name="Kane L.T."/>
            <person name="Ebling H."/>
            <person name="Zhang L."/>
            <person name="Liu B."/>
            <person name="Eaton Z."/>
            <person name="Mclaughlin S."/>
            <person name="Kingan S."/>
            <person name="Baybayan P."/>
            <person name="Concepcion G."/>
            <person name="Jordan M."/>
            <person name="Riva A."/>
            <person name="Barbazuk W."/>
            <person name="Harkins T."/>
        </authorList>
    </citation>
    <scope>NUCLEOTIDE SEQUENCE [LARGE SCALE GENOMIC DNA]</scope>
    <source>
        <strain evidence="2">cv. Jamaican Lion 4</strain>
        <tissue evidence="1">Leaf</tissue>
    </source>
</reference>
<name>A0A7J6DYK8_CANSA</name>
<evidence type="ECO:0000313" key="2">
    <source>
        <dbReference type="Proteomes" id="UP000525078"/>
    </source>
</evidence>
<sequence>MAVSREEANVSLKKLKGMLFEDVKYFKKLNGCFLEMFIQPAFHFTSRNLQRVGGGYKSSCNVEPSLTKESSDGETLKDRL</sequence>